<evidence type="ECO:0000256" key="1">
    <source>
        <dbReference type="SAM" id="MobiDB-lite"/>
    </source>
</evidence>
<name>A0A2H1H9U1_ZYMTR</name>
<evidence type="ECO:0000313" key="2">
    <source>
        <dbReference type="EMBL" id="SMR62589.1"/>
    </source>
</evidence>
<sequence length="104" mass="10441">MLTAQLQIHYNICAGEEDGAAIAAATSLRASVSESSWDPIFGSDDGTGDPTHSPSSSRLSDTSSSDTSSSDISSSDISSSDTSSSDTSSSDISSSDTSSTSDTS</sequence>
<reference evidence="3" key="1">
    <citation type="submission" date="2017-05" db="EMBL/GenBank/DDBJ databases">
        <authorList>
            <person name="Song R."/>
            <person name="Chenine A.L."/>
            <person name="Ruprecht R.M."/>
        </authorList>
    </citation>
    <scope>NUCLEOTIDE SEQUENCE [LARGE SCALE GENOMIC DNA]</scope>
</reference>
<organism evidence="2 3">
    <name type="scientific">Zymoseptoria tritici ST99CH_1E4</name>
    <dbReference type="NCBI Taxonomy" id="1276532"/>
    <lineage>
        <taxon>Eukaryota</taxon>
        <taxon>Fungi</taxon>
        <taxon>Dikarya</taxon>
        <taxon>Ascomycota</taxon>
        <taxon>Pezizomycotina</taxon>
        <taxon>Dothideomycetes</taxon>
        <taxon>Dothideomycetidae</taxon>
        <taxon>Mycosphaerellales</taxon>
        <taxon>Mycosphaerellaceae</taxon>
        <taxon>Zymoseptoria</taxon>
    </lineage>
</organism>
<proteinExistence type="predicted"/>
<gene>
    <name evidence="2" type="ORF">ZT1E4_G11905</name>
</gene>
<accession>A0A2H1H9U1</accession>
<protein>
    <submittedName>
        <fullName evidence="2">Uncharacterized protein</fullName>
    </submittedName>
</protein>
<dbReference type="Proteomes" id="UP000245764">
    <property type="component" value="Chromosome 18"/>
</dbReference>
<evidence type="ECO:0000313" key="3">
    <source>
        <dbReference type="Proteomes" id="UP000245764"/>
    </source>
</evidence>
<dbReference type="AlphaFoldDB" id="A0A2H1H9U1"/>
<dbReference type="EMBL" id="LT854270">
    <property type="protein sequence ID" value="SMR62589.1"/>
    <property type="molecule type" value="Genomic_DNA"/>
</dbReference>
<feature type="region of interest" description="Disordered" evidence="1">
    <location>
        <begin position="26"/>
        <end position="104"/>
    </location>
</feature>
<feature type="compositionally biased region" description="Low complexity" evidence="1">
    <location>
        <begin position="55"/>
        <end position="104"/>
    </location>
</feature>